<name>A0A8T9BVE4_9HELO</name>
<gene>
    <name evidence="3" type="ORF">LSUE1_G007094</name>
</gene>
<reference evidence="3 4" key="1">
    <citation type="submission" date="2018-05" db="EMBL/GenBank/DDBJ databases">
        <title>Genome sequencing and assembly of the regulated plant pathogen Lachnellula willkommii and related sister species for the development of diagnostic species identification markers.</title>
        <authorList>
            <person name="Giroux E."/>
            <person name="Bilodeau G."/>
        </authorList>
    </citation>
    <scope>NUCLEOTIDE SEQUENCE [LARGE SCALE GENOMIC DNA]</scope>
    <source>
        <strain evidence="3 4">CBS 268.59</strain>
    </source>
</reference>
<dbReference type="OrthoDB" id="10007757at2759"/>
<evidence type="ECO:0000313" key="4">
    <source>
        <dbReference type="Proteomes" id="UP000469558"/>
    </source>
</evidence>
<feature type="compositionally biased region" description="Low complexity" evidence="1">
    <location>
        <begin position="125"/>
        <end position="143"/>
    </location>
</feature>
<comment type="caution">
    <text evidence="3">The sequence shown here is derived from an EMBL/GenBank/DDBJ whole genome shotgun (WGS) entry which is preliminary data.</text>
</comment>
<organism evidence="3 4">
    <name type="scientific">Lachnellula suecica</name>
    <dbReference type="NCBI Taxonomy" id="602035"/>
    <lineage>
        <taxon>Eukaryota</taxon>
        <taxon>Fungi</taxon>
        <taxon>Dikarya</taxon>
        <taxon>Ascomycota</taxon>
        <taxon>Pezizomycotina</taxon>
        <taxon>Leotiomycetes</taxon>
        <taxon>Helotiales</taxon>
        <taxon>Lachnaceae</taxon>
        <taxon>Lachnellula</taxon>
    </lineage>
</organism>
<feature type="region of interest" description="Disordered" evidence="1">
    <location>
        <begin position="123"/>
        <end position="143"/>
    </location>
</feature>
<dbReference type="EMBL" id="QGMK01001742">
    <property type="protein sequence ID" value="TVY64352.1"/>
    <property type="molecule type" value="Genomic_DNA"/>
</dbReference>
<sequence>MKFLLPTFVFIAQCLSFVLGQECVCTDQVTIVQTVTQTIYSGNPTHAGTTVQSGSNNNGNGPSAVTITETLAVSPKTVTVSIPPVTTTETVSAAVITETVTLTSVQKTTPSWTSSHLNSTFHWKSSSSRSSSPTSLLPSTTSSVSINSTVTSSASGSINSTISATSSIVTPSACHDSCASSIEASPTICSSLFLTTIFPSAVTKTLYTTAYPLNTTLSAVVSTKTDVETILSTYTQVVTTSTTYSNDVVLTSTITDSIVSAFSATGTTVITATSPALSTIIAEKRGLDSNASASACSSSNQLSSACSCAGATHSTTVLPVPTVTVTSVLNGTFTFFNNLTTTTQTKTSETLTSTSDVGYLSISDITTTLDVTATTTIDVAATSTFTPLPSSTGDAFCENGSKVNGLSAPCTGGGCTTFNLRIEGATDTIYEGPILTGPQDITTASGGTHLCNGLNNGANSSPSGTGITAIASAGSLCGFDFDGTFSSSFDDFFIERIGSTAQTSNEYWGILLNYAFTPTGGCETEPGNGNSLLWAFNAFNANYFLEVEPQKATLSVGQTSVFTVYGHDGNGGSPVPVSGASFNGEISNANGQVVFVATTPGTYRVKATRSDSIRSEQAIITVTA</sequence>
<evidence type="ECO:0000256" key="2">
    <source>
        <dbReference type="SAM" id="SignalP"/>
    </source>
</evidence>
<feature type="signal peptide" evidence="2">
    <location>
        <begin position="1"/>
        <end position="20"/>
    </location>
</feature>
<keyword evidence="2" id="KW-0732">Signal</keyword>
<dbReference type="Proteomes" id="UP000469558">
    <property type="component" value="Unassembled WGS sequence"/>
</dbReference>
<dbReference type="AlphaFoldDB" id="A0A8T9BVE4"/>
<accession>A0A8T9BVE4</accession>
<evidence type="ECO:0000313" key="3">
    <source>
        <dbReference type="EMBL" id="TVY64352.1"/>
    </source>
</evidence>
<keyword evidence="4" id="KW-1185">Reference proteome</keyword>
<proteinExistence type="predicted"/>
<evidence type="ECO:0000256" key="1">
    <source>
        <dbReference type="SAM" id="MobiDB-lite"/>
    </source>
</evidence>
<protein>
    <submittedName>
        <fullName evidence="3">Uncharacterized protein</fullName>
    </submittedName>
</protein>
<feature type="chain" id="PRO_5035839634" evidence="2">
    <location>
        <begin position="21"/>
        <end position="624"/>
    </location>
</feature>